<keyword evidence="4" id="KW-1185">Reference proteome</keyword>
<dbReference type="GO" id="GO:0016853">
    <property type="term" value="F:isomerase activity"/>
    <property type="evidence" value="ECO:0007669"/>
    <property type="project" value="UniProtKB-KW"/>
</dbReference>
<name>A0A7C9R6R1_9HYPH</name>
<evidence type="ECO:0000313" key="3">
    <source>
        <dbReference type="EMBL" id="NGN41501.1"/>
    </source>
</evidence>
<proteinExistence type="inferred from homology"/>
<gene>
    <name evidence="3" type="ORF">G6N74_10510</name>
</gene>
<reference evidence="3 4" key="1">
    <citation type="submission" date="2020-02" db="EMBL/GenBank/DDBJ databases">
        <title>Genome sequence of the type strain CGMCC 1.15528 of Mesorhizobium zhangyense.</title>
        <authorList>
            <person name="Gao J."/>
            <person name="Sun J."/>
        </authorList>
    </citation>
    <scope>NUCLEOTIDE SEQUENCE [LARGE SCALE GENOMIC DNA]</scope>
    <source>
        <strain evidence="3 4">CGMCC 1.15528</strain>
    </source>
</reference>
<sequence>MATTERDPILVEQDAGVVVITLNRPDKLNSFNGEMHRRLLAALTKAGEDPECRAVMLTGAGRAFSAGQDLSERVFEEGVAPDLSESLKKNYNPLVRIIRELEKPVLAAVNGVAAGAGANIALACDIVIAARSARFIQSFSKIGLVPDSGGTWTLPRLIGDARARALAFLAEPIYAELAAEWGMIWKAVDDDLLHVEARKLSAHLASQPTRSFALMKKAFLQSAVQTFDQQLDLEAQLQGEAGQTEDYRTGVSSFRAKQSPVFKGR</sequence>
<dbReference type="Proteomes" id="UP000481252">
    <property type="component" value="Unassembled WGS sequence"/>
</dbReference>
<dbReference type="InterPro" id="IPR018376">
    <property type="entry name" value="Enoyl-CoA_hyd/isom_CS"/>
</dbReference>
<dbReference type="PROSITE" id="PS00166">
    <property type="entry name" value="ENOYL_COA_HYDRATASE"/>
    <property type="match status" value="1"/>
</dbReference>
<dbReference type="InterPro" id="IPR001753">
    <property type="entry name" value="Enoyl-CoA_hydra/iso"/>
</dbReference>
<dbReference type="InterPro" id="IPR014748">
    <property type="entry name" value="Enoyl-CoA_hydra_C"/>
</dbReference>
<dbReference type="RefSeq" id="WP_165117032.1">
    <property type="nucleotide sequence ID" value="NZ_JAAKZG010000004.1"/>
</dbReference>
<organism evidence="3 4">
    <name type="scientific">Mesorhizobium zhangyense</name>
    <dbReference type="NCBI Taxonomy" id="1776730"/>
    <lineage>
        <taxon>Bacteria</taxon>
        <taxon>Pseudomonadati</taxon>
        <taxon>Pseudomonadota</taxon>
        <taxon>Alphaproteobacteria</taxon>
        <taxon>Hyphomicrobiales</taxon>
        <taxon>Phyllobacteriaceae</taxon>
        <taxon>Mesorhizobium</taxon>
    </lineage>
</organism>
<dbReference type="Gene3D" id="1.10.12.10">
    <property type="entry name" value="Lyase 2-enoyl-coa Hydratase, Chain A, domain 2"/>
    <property type="match status" value="1"/>
</dbReference>
<comment type="caution">
    <text evidence="3">The sequence shown here is derived from an EMBL/GenBank/DDBJ whole genome shotgun (WGS) entry which is preliminary data.</text>
</comment>
<keyword evidence="3" id="KW-0413">Isomerase</keyword>
<dbReference type="GO" id="GO:0010124">
    <property type="term" value="P:phenylacetate catabolic process"/>
    <property type="evidence" value="ECO:0007669"/>
    <property type="project" value="InterPro"/>
</dbReference>
<dbReference type="SUPFAM" id="SSF52096">
    <property type="entry name" value="ClpP/crotonase"/>
    <property type="match status" value="1"/>
</dbReference>
<dbReference type="EMBL" id="JAAKZG010000004">
    <property type="protein sequence ID" value="NGN41501.1"/>
    <property type="molecule type" value="Genomic_DNA"/>
</dbReference>
<evidence type="ECO:0000256" key="2">
    <source>
        <dbReference type="RuleBase" id="RU003707"/>
    </source>
</evidence>
<accession>A0A7C9R6R1</accession>
<dbReference type="InterPro" id="IPR029045">
    <property type="entry name" value="ClpP/crotonase-like_dom_sf"/>
</dbReference>
<evidence type="ECO:0000256" key="1">
    <source>
        <dbReference type="ARBA" id="ARBA00005254"/>
    </source>
</evidence>
<protein>
    <submittedName>
        <fullName evidence="3">2-(1,2-epoxy-1,2-dihydrophenyl)acetyl-CoA isomerase</fullName>
        <ecNumber evidence="3">5.3.3.18</ecNumber>
    </submittedName>
</protein>
<comment type="similarity">
    <text evidence="1 2">Belongs to the enoyl-CoA hydratase/isomerase family.</text>
</comment>
<dbReference type="CDD" id="cd06558">
    <property type="entry name" value="crotonase-like"/>
    <property type="match status" value="1"/>
</dbReference>
<dbReference type="NCBIfam" id="TIGR02280">
    <property type="entry name" value="PaaB1"/>
    <property type="match status" value="1"/>
</dbReference>
<dbReference type="PANTHER" id="PTHR43459:SF1">
    <property type="entry name" value="EG:BACN32G11.4 PROTEIN"/>
    <property type="match status" value="1"/>
</dbReference>
<dbReference type="AlphaFoldDB" id="A0A7C9R6R1"/>
<dbReference type="Gene3D" id="3.90.226.10">
    <property type="entry name" value="2-enoyl-CoA Hydratase, Chain A, domain 1"/>
    <property type="match status" value="1"/>
</dbReference>
<dbReference type="InterPro" id="IPR011968">
    <property type="entry name" value="PaaB1"/>
</dbReference>
<dbReference type="Pfam" id="PF00378">
    <property type="entry name" value="ECH_1"/>
    <property type="match status" value="1"/>
</dbReference>
<dbReference type="PANTHER" id="PTHR43459">
    <property type="entry name" value="ENOYL-COA HYDRATASE"/>
    <property type="match status" value="1"/>
</dbReference>
<dbReference type="EC" id="5.3.3.18" evidence="3"/>
<evidence type="ECO:0000313" key="4">
    <source>
        <dbReference type="Proteomes" id="UP000481252"/>
    </source>
</evidence>